<organism evidence="2 3">
    <name type="scientific">Clostridium tagluense</name>
    <dbReference type="NCBI Taxonomy" id="360422"/>
    <lineage>
        <taxon>Bacteria</taxon>
        <taxon>Bacillati</taxon>
        <taxon>Bacillota</taxon>
        <taxon>Clostridia</taxon>
        <taxon>Eubacteriales</taxon>
        <taxon>Clostridiaceae</taxon>
        <taxon>Clostridium</taxon>
    </lineage>
</organism>
<dbReference type="Proteomes" id="UP000287872">
    <property type="component" value="Unassembled WGS sequence"/>
</dbReference>
<sequence length="414" mass="49059">MNCCVNCFKNEYIKKFIISNNQKGKCTYCHSQNAYISNTEDLGYYIYDKVSRAYSNIYNTEVYDMEKMSMYLGMNEIKEVIRGISTFELLRDKEDIFSEEVEDIKRLFNALTYNDTAQKRFETFNDNRDILIFDDGYTHYGYTDNEYKDMWNYFKCKVKYITRYFDLQEDCINRKELLNGIKEVLLYKSLILNLNEGKYLFRSRNLEDKDINLHREKQKLICEIGPSPSKYVKNNRMSPAGISYMYVAENADTTIREIRPKIGDNILLGKFKLKKDLKILNLSEIPNMPMENLFSPKYNHSLIFAKEFLIEFTKEISKPMKKEDNTDVEYVPTQVLAEYIKMLGYDGIKYESSLEKDEYNYVLFCSTPECNMEILGIKDGLKTFTEWMKLVELKKIKLDINNIVLNAQKTKTFR</sequence>
<evidence type="ECO:0000313" key="3">
    <source>
        <dbReference type="Proteomes" id="UP000287872"/>
    </source>
</evidence>
<keyword evidence="3" id="KW-1185">Reference proteome</keyword>
<dbReference type="AlphaFoldDB" id="A0A401ULD3"/>
<evidence type="ECO:0000313" key="2">
    <source>
        <dbReference type="EMBL" id="GCD10347.1"/>
    </source>
</evidence>
<evidence type="ECO:0000259" key="1">
    <source>
        <dbReference type="Pfam" id="PF08808"/>
    </source>
</evidence>
<accession>A0A401ULD3</accession>
<protein>
    <recommendedName>
        <fullName evidence="1">RES domain-containing protein</fullName>
    </recommendedName>
</protein>
<dbReference type="InterPro" id="IPR014914">
    <property type="entry name" value="RES_dom"/>
</dbReference>
<feature type="domain" description="RES" evidence="1">
    <location>
        <begin position="232"/>
        <end position="370"/>
    </location>
</feature>
<name>A0A401ULD3_9CLOT</name>
<dbReference type="RefSeq" id="WP_125000806.1">
    <property type="nucleotide sequence ID" value="NZ_BHYK01000009.1"/>
</dbReference>
<comment type="caution">
    <text evidence="2">The sequence shown here is derived from an EMBL/GenBank/DDBJ whole genome shotgun (WGS) entry which is preliminary data.</text>
</comment>
<reference evidence="2 3" key="1">
    <citation type="submission" date="2018-11" db="EMBL/GenBank/DDBJ databases">
        <title>Genome sequencing and assembly of Clostridium tagluense strain A121.</title>
        <authorList>
            <person name="Murakami T."/>
            <person name="Segawa T."/>
            <person name="Shcherbakova V.A."/>
            <person name="Mori H."/>
            <person name="Yoshimura Y."/>
        </authorList>
    </citation>
    <scope>NUCLEOTIDE SEQUENCE [LARGE SCALE GENOMIC DNA]</scope>
    <source>
        <strain evidence="2 3">A121</strain>
    </source>
</reference>
<proteinExistence type="predicted"/>
<dbReference type="EMBL" id="BHYK01000009">
    <property type="protein sequence ID" value="GCD10347.1"/>
    <property type="molecule type" value="Genomic_DNA"/>
</dbReference>
<dbReference type="OrthoDB" id="648213at2"/>
<dbReference type="Pfam" id="PF08808">
    <property type="entry name" value="RES"/>
    <property type="match status" value="1"/>
</dbReference>
<gene>
    <name evidence="2" type="ORF">Ctaglu_19700</name>
</gene>